<dbReference type="GO" id="GO:0160148">
    <property type="term" value="F:tRNA pseudouridine(55) synthase activity"/>
    <property type="evidence" value="ECO:0007669"/>
    <property type="project" value="UniProtKB-EC"/>
</dbReference>
<keyword evidence="4 5" id="KW-0413">Isomerase</keyword>
<organism evidence="9">
    <name type="scientific">Salinispirillum sp. LH 10-3-1</name>
    <dbReference type="NCBI Taxonomy" id="2952525"/>
    <lineage>
        <taxon>Bacteria</taxon>
        <taxon>Pseudomonadati</taxon>
        <taxon>Pseudomonadota</taxon>
        <taxon>Gammaproteobacteria</taxon>
        <taxon>Oceanospirillales</taxon>
        <taxon>Saccharospirillaceae</taxon>
        <taxon>Salinispirillum</taxon>
    </lineage>
</organism>
<dbReference type="Pfam" id="PF01509">
    <property type="entry name" value="TruB_N"/>
    <property type="match status" value="1"/>
</dbReference>
<name>A0AB38YHZ2_9GAMM</name>
<dbReference type="NCBIfam" id="TIGR00431">
    <property type="entry name" value="TruB"/>
    <property type="match status" value="1"/>
</dbReference>
<dbReference type="InterPro" id="IPR002501">
    <property type="entry name" value="PsdUridine_synth_N"/>
</dbReference>
<evidence type="ECO:0000259" key="6">
    <source>
        <dbReference type="Pfam" id="PF01509"/>
    </source>
</evidence>
<evidence type="ECO:0000256" key="5">
    <source>
        <dbReference type="HAMAP-Rule" id="MF_01080"/>
    </source>
</evidence>
<dbReference type="InterPro" id="IPR036974">
    <property type="entry name" value="PUA_sf"/>
</dbReference>
<keyword evidence="3 5" id="KW-0819">tRNA processing</keyword>
<feature type="domain" description="tRNA pseudouridylate synthase B C-terminal" evidence="8">
    <location>
        <begin position="180"/>
        <end position="235"/>
    </location>
</feature>
<accession>A0AB38YHZ2</accession>
<dbReference type="AlphaFoldDB" id="A0AB38YHZ2"/>
<feature type="active site" description="Nucleophile" evidence="5">
    <location>
        <position position="45"/>
    </location>
</feature>
<evidence type="ECO:0000256" key="2">
    <source>
        <dbReference type="ARBA" id="ARBA00005642"/>
    </source>
</evidence>
<reference evidence="9" key="1">
    <citation type="submission" date="2022-07" db="EMBL/GenBank/DDBJ databases">
        <title>Complete genome sequence of Salinispirillum sp. LH10-3-1 capable of multiple carbohydrate inversion isolated from a soda lake.</title>
        <authorList>
            <person name="Liu J."/>
            <person name="Zhai Y."/>
            <person name="Zhang H."/>
            <person name="Yang H."/>
            <person name="Qu J."/>
            <person name="Li J."/>
        </authorList>
    </citation>
    <scope>NUCLEOTIDE SEQUENCE</scope>
    <source>
        <strain evidence="9">LH 10-3-1</strain>
    </source>
</reference>
<evidence type="ECO:0000259" key="7">
    <source>
        <dbReference type="Pfam" id="PF09157"/>
    </source>
</evidence>
<sequence length="301" mass="33124">MARKANNVHGVLLIDKDAGMTSNHVLQRAKRLLGATKGGHTGALDPLATGVLPLCFGDATKYSQFMLDADKAYETRAQLGVRTDTADADGAVIEQAAVPELSADAISQLLRTEFIGELTQTPPAYSALKHQGKKLYELAREGKAIPDKSRTIRILDNRLIAEGEDWLDIWLHCTKGTYVRSFVEDVAAALGTVAHVARLRRLQHGNFEIGQCITLDQLEAMSAEERLMQLLPVDACITALPVYALNEHQFAAVKHGIKVPVEPEVDTGEVRIYRKEQFIGLGEITPEHELKSRRLVQTDLL</sequence>
<dbReference type="CDD" id="cd21152">
    <property type="entry name" value="PUA_TruB_bacterial"/>
    <property type="match status" value="1"/>
</dbReference>
<evidence type="ECO:0000256" key="1">
    <source>
        <dbReference type="ARBA" id="ARBA00000385"/>
    </source>
</evidence>
<dbReference type="InterPro" id="IPR014780">
    <property type="entry name" value="tRNA_psdUridine_synth_TruB"/>
</dbReference>
<evidence type="ECO:0000259" key="8">
    <source>
        <dbReference type="Pfam" id="PF16198"/>
    </source>
</evidence>
<gene>
    <name evidence="5 9" type="primary">truB</name>
    <name evidence="9" type="ORF">NFC81_02820</name>
</gene>
<dbReference type="GO" id="GO:1990481">
    <property type="term" value="P:mRNA pseudouridine synthesis"/>
    <property type="evidence" value="ECO:0007669"/>
    <property type="project" value="TreeGrafter"/>
</dbReference>
<dbReference type="InterPro" id="IPR015947">
    <property type="entry name" value="PUA-like_sf"/>
</dbReference>
<dbReference type="RefSeq" id="WP_304996024.1">
    <property type="nucleotide sequence ID" value="NZ_CP101717.1"/>
</dbReference>
<dbReference type="PANTHER" id="PTHR13767:SF2">
    <property type="entry name" value="PSEUDOURIDYLATE SYNTHASE TRUB1"/>
    <property type="match status" value="1"/>
</dbReference>
<dbReference type="InterPro" id="IPR032819">
    <property type="entry name" value="TruB_C"/>
</dbReference>
<dbReference type="GO" id="GO:0031119">
    <property type="term" value="P:tRNA pseudouridine synthesis"/>
    <property type="evidence" value="ECO:0007669"/>
    <property type="project" value="UniProtKB-UniRule"/>
</dbReference>
<feature type="domain" description="Pseudouridine synthase II N-terminal" evidence="6">
    <location>
        <begin position="30"/>
        <end position="179"/>
    </location>
</feature>
<dbReference type="GO" id="GO:0003723">
    <property type="term" value="F:RNA binding"/>
    <property type="evidence" value="ECO:0007669"/>
    <property type="project" value="InterPro"/>
</dbReference>
<dbReference type="Gene3D" id="3.30.2350.10">
    <property type="entry name" value="Pseudouridine synthase"/>
    <property type="match status" value="1"/>
</dbReference>
<dbReference type="EC" id="5.4.99.25" evidence="5"/>
<feature type="domain" description="tRNA pseudouridine synthase II TruB subfamily 1 C-terminal" evidence="7">
    <location>
        <begin position="241"/>
        <end position="296"/>
    </location>
</feature>
<proteinExistence type="inferred from homology"/>
<dbReference type="InterPro" id="IPR020103">
    <property type="entry name" value="PsdUridine_synth_cat_dom_sf"/>
</dbReference>
<evidence type="ECO:0000313" key="9">
    <source>
        <dbReference type="EMBL" id="WLD58738.1"/>
    </source>
</evidence>
<dbReference type="SUPFAM" id="SSF55120">
    <property type="entry name" value="Pseudouridine synthase"/>
    <property type="match status" value="1"/>
</dbReference>
<dbReference type="EMBL" id="CP101717">
    <property type="protein sequence ID" value="WLD58738.1"/>
    <property type="molecule type" value="Genomic_DNA"/>
</dbReference>
<dbReference type="HAMAP" id="MF_01080">
    <property type="entry name" value="TruB_bact"/>
    <property type="match status" value="1"/>
</dbReference>
<dbReference type="Pfam" id="PF09157">
    <property type="entry name" value="TruB-C_2"/>
    <property type="match status" value="1"/>
</dbReference>
<dbReference type="SUPFAM" id="SSF88697">
    <property type="entry name" value="PUA domain-like"/>
    <property type="match status" value="1"/>
</dbReference>
<dbReference type="InterPro" id="IPR015240">
    <property type="entry name" value="tRNA_sdUridine_synth_fam1_C"/>
</dbReference>
<comment type="similarity">
    <text evidence="2 5">Belongs to the pseudouridine synthase TruB family. Type 1 subfamily.</text>
</comment>
<dbReference type="PANTHER" id="PTHR13767">
    <property type="entry name" value="TRNA-PSEUDOURIDINE SYNTHASE"/>
    <property type="match status" value="1"/>
</dbReference>
<dbReference type="Gene3D" id="2.30.130.10">
    <property type="entry name" value="PUA domain"/>
    <property type="match status" value="1"/>
</dbReference>
<comment type="function">
    <text evidence="5">Responsible for synthesis of pseudouridine from uracil-55 in the psi GC loop of transfer RNAs.</text>
</comment>
<protein>
    <recommendedName>
        <fullName evidence="5">tRNA pseudouridine synthase B</fullName>
        <ecNumber evidence="5">5.4.99.25</ecNumber>
    </recommendedName>
    <alternativeName>
        <fullName evidence="5">tRNA pseudouridine(55) synthase</fullName>
        <shortName evidence="5">Psi55 synthase</shortName>
    </alternativeName>
    <alternativeName>
        <fullName evidence="5">tRNA pseudouridylate synthase</fullName>
    </alternativeName>
    <alternativeName>
        <fullName evidence="5">tRNA-uridine isomerase</fullName>
    </alternativeName>
</protein>
<dbReference type="Pfam" id="PF16198">
    <property type="entry name" value="TruB_C_2"/>
    <property type="match status" value="1"/>
</dbReference>
<evidence type="ECO:0000256" key="3">
    <source>
        <dbReference type="ARBA" id="ARBA00022694"/>
    </source>
</evidence>
<evidence type="ECO:0000256" key="4">
    <source>
        <dbReference type="ARBA" id="ARBA00023235"/>
    </source>
</evidence>
<comment type="catalytic activity">
    <reaction evidence="1 5">
        <text>uridine(55) in tRNA = pseudouridine(55) in tRNA</text>
        <dbReference type="Rhea" id="RHEA:42532"/>
        <dbReference type="Rhea" id="RHEA-COMP:10101"/>
        <dbReference type="Rhea" id="RHEA-COMP:10102"/>
        <dbReference type="ChEBI" id="CHEBI:65314"/>
        <dbReference type="ChEBI" id="CHEBI:65315"/>
        <dbReference type="EC" id="5.4.99.25"/>
    </reaction>
</comment>
<dbReference type="CDD" id="cd02573">
    <property type="entry name" value="PseudoU_synth_EcTruB"/>
    <property type="match status" value="1"/>
</dbReference>